<feature type="transmembrane region" description="Helical" evidence="6">
    <location>
        <begin position="69"/>
        <end position="89"/>
    </location>
</feature>
<evidence type="ECO:0000256" key="3">
    <source>
        <dbReference type="ARBA" id="ARBA00022989"/>
    </source>
</evidence>
<dbReference type="PANTHER" id="PTHR21419">
    <property type="match status" value="1"/>
</dbReference>
<dbReference type="InterPro" id="IPR045232">
    <property type="entry name" value="FAM234"/>
</dbReference>
<evidence type="ECO:0000313" key="9">
    <source>
        <dbReference type="RefSeq" id="XP_022305916.1"/>
    </source>
</evidence>
<evidence type="ECO:0000313" key="8">
    <source>
        <dbReference type="Proteomes" id="UP000694844"/>
    </source>
</evidence>
<dbReference type="InterPro" id="IPR028994">
    <property type="entry name" value="Integrin_alpha_N"/>
</dbReference>
<comment type="subcellular location">
    <subcellularLocation>
        <location evidence="1">Membrane</location>
        <topology evidence="1">Single-pass membrane protein</topology>
    </subcellularLocation>
</comment>
<gene>
    <name evidence="9" type="primary">LOC111112607</name>
</gene>
<feature type="domain" description="FAM234A/B beta-propeller" evidence="7">
    <location>
        <begin position="158"/>
        <end position="509"/>
    </location>
</feature>
<reference evidence="8" key="1">
    <citation type="submission" date="2024-06" db="UniProtKB">
        <authorList>
            <consortium name="RefSeq"/>
        </authorList>
    </citation>
    <scope>NUCLEOTIDE SEQUENCE [LARGE SCALE GENOMIC DNA]</scope>
</reference>
<dbReference type="KEGG" id="cvn:111112607"/>
<evidence type="ECO:0000256" key="1">
    <source>
        <dbReference type="ARBA" id="ARBA00004167"/>
    </source>
</evidence>
<sequence>MPGKDYKNLLPLGSGSEDEDDDVQETSHPEVKIHDKSSLLSPKTNGTGYQFSQSHRTAGKNKCCTATNAALMFAMALLLFGVGYMAGFFTPMTFKRSDDSSHKIVARSTSPWRTKISDHGSESSVRLVDVDGDGLDDIITGLAIGKDISTMVTEPAMEDFCKSIDMKAPCAGKVVALRGYDGKLLWKVDVYSEVFAINCHGIDVNKDGTKDCLASGRLGTLVAINPKNGEVLWTTDKTRLHDGWNIYSPATVQDLDYDGVGEIVIAHGGDPVIPAEKHDRNPGWLMMISGGTGEPIGRPLKMPESKEIYISPVIHERRDGSQYVLFGSGGETVGGLFLAMSLPDFYRYVNGFDKDHVVPNVRGKYEKFGFKDPLDGGIIELYRSDTKGVMVPPVLVDVNKDGVRDIVMSAFDGTMILYCGETMAIKWKVKFENRESYSNPAPGYFNDDDTLDFMVHWSGGEWPYYNFTETLVLDGKDGAVLWNTTSGRYDVTSDLTVRTAARNRDMFLFRMQGRKGKDPRPQGAIHGATGIQRVINNKRSADGEMIFVDQHVTDADFEDDGIFLPEENVRHKRADNYIECESDQSVFLAEMFALDRTVMKNPVKLWEKGSSKLRYRLNSKDRKMMQKVQKQYGVTNNLTELEIPWTRGKRSADGMMCVMLQPDERTTGAFGDVDGDGKLDVIVNLVSVGVIRDEHANFVKMKFDTDIYKINLDDVIKNQMYVPINATLHPRMQHVDNENQIHNLNFLTADKQRWGGYMGTYGDSAV</sequence>
<dbReference type="InterPro" id="IPR055409">
    <property type="entry name" value="Beta-prop_FAM234A_B"/>
</dbReference>
<dbReference type="Proteomes" id="UP000694844">
    <property type="component" value="Chromosome 1"/>
</dbReference>
<dbReference type="OrthoDB" id="567787at2759"/>
<feature type="compositionally biased region" description="Polar residues" evidence="5">
    <location>
        <begin position="38"/>
        <end position="54"/>
    </location>
</feature>
<dbReference type="AlphaFoldDB" id="A0A8B8BSH5"/>
<dbReference type="GO" id="GO:0016020">
    <property type="term" value="C:membrane"/>
    <property type="evidence" value="ECO:0007669"/>
    <property type="project" value="UniProtKB-SubCell"/>
</dbReference>
<proteinExistence type="predicted"/>
<keyword evidence="2 6" id="KW-0812">Transmembrane</keyword>
<dbReference type="SUPFAM" id="SSF69318">
    <property type="entry name" value="Integrin alpha N-terminal domain"/>
    <property type="match status" value="1"/>
</dbReference>
<dbReference type="Pfam" id="PF23727">
    <property type="entry name" value="Beta-prop_FAM234A_B"/>
    <property type="match status" value="1"/>
</dbReference>
<keyword evidence="3 6" id="KW-1133">Transmembrane helix</keyword>
<evidence type="ECO:0000259" key="7">
    <source>
        <dbReference type="Pfam" id="PF23727"/>
    </source>
</evidence>
<dbReference type="InterPro" id="IPR015943">
    <property type="entry name" value="WD40/YVTN_repeat-like_dom_sf"/>
</dbReference>
<evidence type="ECO:0000256" key="5">
    <source>
        <dbReference type="SAM" id="MobiDB-lite"/>
    </source>
</evidence>
<protein>
    <submittedName>
        <fullName evidence="9">Uncharacterized protein LOC111112607</fullName>
    </submittedName>
</protein>
<dbReference type="RefSeq" id="XP_022305916.1">
    <property type="nucleotide sequence ID" value="XM_022450208.1"/>
</dbReference>
<keyword evidence="8" id="KW-1185">Reference proteome</keyword>
<accession>A0A8B8BSH5</accession>
<evidence type="ECO:0000256" key="6">
    <source>
        <dbReference type="SAM" id="Phobius"/>
    </source>
</evidence>
<dbReference type="PANTHER" id="PTHR21419:SF30">
    <property type="entry name" value="IG-LIKE DOMAIN-CONTAINING PROTEIN"/>
    <property type="match status" value="1"/>
</dbReference>
<evidence type="ECO:0000256" key="2">
    <source>
        <dbReference type="ARBA" id="ARBA00022692"/>
    </source>
</evidence>
<feature type="region of interest" description="Disordered" evidence="5">
    <location>
        <begin position="1"/>
        <end position="54"/>
    </location>
</feature>
<dbReference type="Gene3D" id="2.130.10.10">
    <property type="entry name" value="YVTN repeat-like/Quinoprotein amine dehydrogenase"/>
    <property type="match status" value="1"/>
</dbReference>
<organism evidence="8 9">
    <name type="scientific">Crassostrea virginica</name>
    <name type="common">Eastern oyster</name>
    <dbReference type="NCBI Taxonomy" id="6565"/>
    <lineage>
        <taxon>Eukaryota</taxon>
        <taxon>Metazoa</taxon>
        <taxon>Spiralia</taxon>
        <taxon>Lophotrochozoa</taxon>
        <taxon>Mollusca</taxon>
        <taxon>Bivalvia</taxon>
        <taxon>Autobranchia</taxon>
        <taxon>Pteriomorphia</taxon>
        <taxon>Ostreida</taxon>
        <taxon>Ostreoidea</taxon>
        <taxon>Ostreidae</taxon>
        <taxon>Crassostrea</taxon>
    </lineage>
</organism>
<evidence type="ECO:0000256" key="4">
    <source>
        <dbReference type="ARBA" id="ARBA00023136"/>
    </source>
</evidence>
<dbReference type="GeneID" id="111112607"/>
<reference evidence="9" key="2">
    <citation type="submission" date="2025-08" db="UniProtKB">
        <authorList>
            <consortium name="RefSeq"/>
        </authorList>
    </citation>
    <scope>IDENTIFICATION</scope>
    <source>
        <tissue evidence="9">Whole sample</tissue>
    </source>
</reference>
<name>A0A8B8BSH5_CRAVI</name>
<keyword evidence="4 6" id="KW-0472">Membrane</keyword>
<feature type="compositionally biased region" description="Basic and acidic residues" evidence="5">
    <location>
        <begin position="25"/>
        <end position="37"/>
    </location>
</feature>